<evidence type="ECO:0000256" key="1">
    <source>
        <dbReference type="ARBA" id="ARBA00005150"/>
    </source>
</evidence>
<dbReference type="Gene3D" id="3.90.190.20">
    <property type="entry name" value="Mur ligase, C-terminal domain"/>
    <property type="match status" value="1"/>
</dbReference>
<dbReference type="InterPro" id="IPR036615">
    <property type="entry name" value="Mur_ligase_C_dom_sf"/>
</dbReference>
<dbReference type="PROSITE" id="PS01011">
    <property type="entry name" value="FOLYLPOLYGLU_SYNT_1"/>
    <property type="match status" value="1"/>
</dbReference>
<dbReference type="NCBIfam" id="TIGR01499">
    <property type="entry name" value="folC"/>
    <property type="match status" value="1"/>
</dbReference>
<evidence type="ECO:0000256" key="9">
    <source>
        <dbReference type="ARBA" id="ARBA00022842"/>
    </source>
</evidence>
<evidence type="ECO:0000313" key="14">
    <source>
        <dbReference type="EMBL" id="KAL3871822.1"/>
    </source>
</evidence>
<dbReference type="PROSITE" id="PS01012">
    <property type="entry name" value="FOLYLPOLYGLU_SYNT_2"/>
    <property type="match status" value="1"/>
</dbReference>
<proteinExistence type="inferred from homology"/>
<sequence length="673" mass="75652">MYEFELQHWPCKPRKCMSRKTQKMYELEFQHWPCKPRKCMSRKTQKMYEVEFQHWPSKPRKCISLNFNIGRVNPENEAVKTLNTLQTNAEVLEKIRSQHGRSAHLKVPKMIEFSQRAGISLADIDSLKIIHVSGTKGKGSTCAFCESILLHHGYKTGFYSSPHLIEVRERIHINGQPLDRDRFTSYFWDVYNKLDKTKAEHENSMPGYFAFLTLMAFHVFLQEKVDVGIIEVGIGGQYDSTNLIQNPIACGVTSLGLDHTSLLGNTVDKIAWHKAGIFKPGVPAVTAPQPELAMNVLKERAKEIGCPLHTCPDIKEYDAQGREVQLGIKGEMQSVNASLALQLCHIWLGKVKRNHENGIAETISCRGDAEEMPKDYSFPLTEQMLQGLSACRWAGRNQTIKAKDVTYYLDGAHTIESIQQCVNWFREDAEEEKKVLRKRILKVLIFNLTGNRDSYTLLKPLKTCDFDLVVFCPNIASQGANIADQTKVAVSFENQMKRCLLNKEAWDRLYDLEQHGDQESLLNVATDGSSQVVSNPAPAKKARIDVTNGQQENTSAVTDKDDKQENQIPNAAINGHSSSFFSSENCNNQSQTFNQAIEKLVPVSHCLPSISHALSLASQGKTLLTAELNELPELPSHFKSVDHVQILITGSIHLVGGALRIIHEIPEDGSETD</sequence>
<reference evidence="14 15" key="1">
    <citation type="submission" date="2024-11" db="EMBL/GenBank/DDBJ databases">
        <title>Chromosome-level genome assembly of the freshwater bivalve Anodonta woodiana.</title>
        <authorList>
            <person name="Chen X."/>
        </authorList>
    </citation>
    <scope>NUCLEOTIDE SEQUENCE [LARGE SCALE GENOMIC DNA]</scope>
    <source>
        <strain evidence="14">MN2024</strain>
        <tissue evidence="14">Gills</tissue>
    </source>
</reference>
<dbReference type="GO" id="GO:0005524">
    <property type="term" value="F:ATP binding"/>
    <property type="evidence" value="ECO:0007669"/>
    <property type="project" value="UniProtKB-KW"/>
</dbReference>
<keyword evidence="15" id="KW-1185">Reference proteome</keyword>
<comment type="similarity">
    <text evidence="2">Belongs to the folylpolyglutamate synthase family.</text>
</comment>
<feature type="compositionally biased region" description="Polar residues" evidence="13">
    <location>
        <begin position="547"/>
        <end position="557"/>
    </location>
</feature>
<dbReference type="Proteomes" id="UP001634394">
    <property type="component" value="Unassembled WGS sequence"/>
</dbReference>
<comment type="caution">
    <text evidence="14">The sequence shown here is derived from an EMBL/GenBank/DDBJ whole genome shotgun (WGS) entry which is preliminary data.</text>
</comment>
<comment type="pathway">
    <text evidence="1">Cofactor biosynthesis; tetrahydrofolylpolyglutamate biosynthesis.</text>
</comment>
<evidence type="ECO:0000256" key="4">
    <source>
        <dbReference type="ARBA" id="ARBA00022563"/>
    </source>
</evidence>
<evidence type="ECO:0000256" key="6">
    <source>
        <dbReference type="ARBA" id="ARBA00022723"/>
    </source>
</evidence>
<dbReference type="SUPFAM" id="SSF53623">
    <property type="entry name" value="MurD-like peptide ligases, catalytic domain"/>
    <property type="match status" value="1"/>
</dbReference>
<dbReference type="EC" id="6.3.2.17" evidence="3"/>
<keyword evidence="5" id="KW-0436">Ligase</keyword>
<evidence type="ECO:0000313" key="15">
    <source>
        <dbReference type="Proteomes" id="UP001634394"/>
    </source>
</evidence>
<keyword evidence="6" id="KW-0479">Metal-binding</keyword>
<dbReference type="EMBL" id="JBJQND010000007">
    <property type="protein sequence ID" value="KAL3871822.1"/>
    <property type="molecule type" value="Genomic_DNA"/>
</dbReference>
<organism evidence="14 15">
    <name type="scientific">Sinanodonta woodiana</name>
    <name type="common">Chinese pond mussel</name>
    <name type="synonym">Anodonta woodiana</name>
    <dbReference type="NCBI Taxonomy" id="1069815"/>
    <lineage>
        <taxon>Eukaryota</taxon>
        <taxon>Metazoa</taxon>
        <taxon>Spiralia</taxon>
        <taxon>Lophotrochozoa</taxon>
        <taxon>Mollusca</taxon>
        <taxon>Bivalvia</taxon>
        <taxon>Autobranchia</taxon>
        <taxon>Heteroconchia</taxon>
        <taxon>Palaeoheterodonta</taxon>
        <taxon>Unionida</taxon>
        <taxon>Unionoidea</taxon>
        <taxon>Unionidae</taxon>
        <taxon>Unioninae</taxon>
        <taxon>Sinanodonta</taxon>
    </lineage>
</organism>
<dbReference type="InterPro" id="IPR018109">
    <property type="entry name" value="Folylpolyglutamate_synth_CS"/>
</dbReference>
<keyword evidence="9" id="KW-0460">Magnesium</keyword>
<comment type="catalytic activity">
    <reaction evidence="12">
        <text>(6S)-5,6,7,8-tetrahydrofolyl-(gamma-L-Glu)(n) + L-glutamate + ATP = (6S)-5,6,7,8-tetrahydrofolyl-(gamma-L-Glu)(n+1) + ADP + phosphate + H(+)</text>
        <dbReference type="Rhea" id="RHEA:10580"/>
        <dbReference type="Rhea" id="RHEA-COMP:14738"/>
        <dbReference type="Rhea" id="RHEA-COMP:14740"/>
        <dbReference type="ChEBI" id="CHEBI:15378"/>
        <dbReference type="ChEBI" id="CHEBI:29985"/>
        <dbReference type="ChEBI" id="CHEBI:30616"/>
        <dbReference type="ChEBI" id="CHEBI:43474"/>
        <dbReference type="ChEBI" id="CHEBI:141005"/>
        <dbReference type="ChEBI" id="CHEBI:456216"/>
        <dbReference type="EC" id="6.3.2.17"/>
    </reaction>
</comment>
<keyword evidence="7" id="KW-0547">Nucleotide-binding</keyword>
<dbReference type="SUPFAM" id="SSF53244">
    <property type="entry name" value="MurD-like peptide ligases, peptide-binding domain"/>
    <property type="match status" value="1"/>
</dbReference>
<evidence type="ECO:0000256" key="2">
    <source>
        <dbReference type="ARBA" id="ARBA00008276"/>
    </source>
</evidence>
<dbReference type="InterPro" id="IPR001645">
    <property type="entry name" value="Folylpolyglutamate_synth"/>
</dbReference>
<dbReference type="GO" id="GO:0046872">
    <property type="term" value="F:metal ion binding"/>
    <property type="evidence" value="ECO:0007669"/>
    <property type="project" value="UniProtKB-KW"/>
</dbReference>
<dbReference type="GO" id="GO:0004326">
    <property type="term" value="F:tetrahydrofolylpolyglutamate synthase activity"/>
    <property type="evidence" value="ECO:0007669"/>
    <property type="project" value="UniProtKB-EC"/>
</dbReference>
<protein>
    <recommendedName>
        <fullName evidence="3">tetrahydrofolate synthase</fullName>
        <ecNumber evidence="3">6.3.2.17</ecNumber>
    </recommendedName>
    <alternativeName>
        <fullName evidence="11">Folylpoly-gamma-glutamate synthetase</fullName>
    </alternativeName>
    <alternativeName>
        <fullName evidence="10">Tetrahydrofolylpolyglutamate synthase</fullName>
    </alternativeName>
</protein>
<evidence type="ECO:0000256" key="8">
    <source>
        <dbReference type="ARBA" id="ARBA00022840"/>
    </source>
</evidence>
<evidence type="ECO:0000256" key="13">
    <source>
        <dbReference type="SAM" id="MobiDB-lite"/>
    </source>
</evidence>
<evidence type="ECO:0000256" key="12">
    <source>
        <dbReference type="ARBA" id="ARBA00047493"/>
    </source>
</evidence>
<evidence type="ECO:0000256" key="10">
    <source>
        <dbReference type="ARBA" id="ARBA00030592"/>
    </source>
</evidence>
<feature type="region of interest" description="Disordered" evidence="13">
    <location>
        <begin position="527"/>
        <end position="564"/>
    </location>
</feature>
<accession>A0ABD3WGI7</accession>
<dbReference type="PANTHER" id="PTHR11136:SF5">
    <property type="entry name" value="FOLYLPOLYGLUTAMATE SYNTHASE, MITOCHONDRIAL"/>
    <property type="match status" value="1"/>
</dbReference>
<evidence type="ECO:0000256" key="7">
    <source>
        <dbReference type="ARBA" id="ARBA00022741"/>
    </source>
</evidence>
<evidence type="ECO:0000256" key="5">
    <source>
        <dbReference type="ARBA" id="ARBA00022598"/>
    </source>
</evidence>
<evidence type="ECO:0000256" key="11">
    <source>
        <dbReference type="ARBA" id="ARBA00030876"/>
    </source>
</evidence>
<dbReference type="AlphaFoldDB" id="A0ABD3WGI7"/>
<dbReference type="Gene3D" id="3.40.1190.10">
    <property type="entry name" value="Mur-like, catalytic domain"/>
    <property type="match status" value="1"/>
</dbReference>
<dbReference type="FunFam" id="3.40.1190.10:FF:000020">
    <property type="entry name" value="Folylpolyglutamate synthase"/>
    <property type="match status" value="1"/>
</dbReference>
<gene>
    <name evidence="14" type="ORF">ACJMK2_039794</name>
</gene>
<dbReference type="InterPro" id="IPR036565">
    <property type="entry name" value="Mur-like_cat_sf"/>
</dbReference>
<dbReference type="GO" id="GO:0006730">
    <property type="term" value="P:one-carbon metabolic process"/>
    <property type="evidence" value="ECO:0007669"/>
    <property type="project" value="UniProtKB-KW"/>
</dbReference>
<keyword evidence="4" id="KW-0554">One-carbon metabolism</keyword>
<dbReference type="PANTHER" id="PTHR11136">
    <property type="entry name" value="FOLYLPOLYGLUTAMATE SYNTHASE-RELATED"/>
    <property type="match status" value="1"/>
</dbReference>
<evidence type="ECO:0000256" key="3">
    <source>
        <dbReference type="ARBA" id="ARBA00013025"/>
    </source>
</evidence>
<keyword evidence="8" id="KW-0067">ATP-binding</keyword>
<name>A0ABD3WGI7_SINWO</name>